<dbReference type="Proteomes" id="UP000243006">
    <property type="component" value="Unassembled WGS sequence"/>
</dbReference>
<dbReference type="EMBL" id="LVZM01003311">
    <property type="protein sequence ID" value="OUC48013.1"/>
    <property type="molecule type" value="Genomic_DNA"/>
</dbReference>
<protein>
    <submittedName>
        <fullName evidence="1">Uncharacterized protein</fullName>
    </submittedName>
</protein>
<evidence type="ECO:0000313" key="1">
    <source>
        <dbReference type="EMBL" id="OUC48013.1"/>
    </source>
</evidence>
<dbReference type="AlphaFoldDB" id="A0A1Y3ES75"/>
<proteinExistence type="predicted"/>
<reference evidence="1 2" key="1">
    <citation type="submission" date="2015-04" db="EMBL/GenBank/DDBJ databases">
        <title>Draft genome of the roundworm Trichinella nativa.</title>
        <authorList>
            <person name="Mitreva M."/>
        </authorList>
    </citation>
    <scope>NUCLEOTIDE SEQUENCE [LARGE SCALE GENOMIC DNA]</scope>
    <source>
        <strain evidence="1 2">ISS45</strain>
    </source>
</reference>
<evidence type="ECO:0000313" key="2">
    <source>
        <dbReference type="Proteomes" id="UP000243006"/>
    </source>
</evidence>
<comment type="caution">
    <text evidence="1">The sequence shown here is derived from an EMBL/GenBank/DDBJ whole genome shotgun (WGS) entry which is preliminary data.</text>
</comment>
<organism evidence="1 2">
    <name type="scientific">Trichinella nativa</name>
    <dbReference type="NCBI Taxonomy" id="6335"/>
    <lineage>
        <taxon>Eukaryota</taxon>
        <taxon>Metazoa</taxon>
        <taxon>Ecdysozoa</taxon>
        <taxon>Nematoda</taxon>
        <taxon>Enoplea</taxon>
        <taxon>Dorylaimia</taxon>
        <taxon>Trichinellida</taxon>
        <taxon>Trichinellidae</taxon>
        <taxon>Trichinella</taxon>
    </lineage>
</organism>
<name>A0A1Y3ES75_9BILA</name>
<gene>
    <name evidence="1" type="ORF">D917_06497</name>
</gene>
<accession>A0A1Y3ES75</accession>
<sequence length="107" mass="12262">MPESCSSIVTISYQHLRQILITNSNCMWRNALGEQVELKDRELHLLTILERKTLQKLAVRKLKIPDFQDTVFISGKGKLDIRCKASSKTLNILSLLLITGIKLEHIF</sequence>